<dbReference type="InterPro" id="IPR025619">
    <property type="entry name" value="YlzJ"/>
</dbReference>
<dbReference type="eggNOG" id="ENOG5033ACS">
    <property type="taxonomic scope" value="Bacteria"/>
</dbReference>
<gene>
    <name evidence="1" type="ORF">ET33_19795</name>
</gene>
<proteinExistence type="predicted"/>
<name>A0A081P9W5_9BACL</name>
<evidence type="ECO:0000313" key="1">
    <source>
        <dbReference type="EMBL" id="KEQ27488.1"/>
    </source>
</evidence>
<dbReference type="EMBL" id="JNVM01000003">
    <property type="protein sequence ID" value="KEQ27488.1"/>
    <property type="molecule type" value="Genomic_DNA"/>
</dbReference>
<dbReference type="Pfam" id="PF14035">
    <property type="entry name" value="YlzJ"/>
    <property type="match status" value="1"/>
</dbReference>
<evidence type="ECO:0000313" key="2">
    <source>
        <dbReference type="Proteomes" id="UP000028123"/>
    </source>
</evidence>
<protein>
    <submittedName>
        <fullName evidence="1">Uncharacterized protein</fullName>
    </submittedName>
</protein>
<accession>A0A081P9W5</accession>
<sequence length="78" mass="8960">MIHYSILPLETVYEGIEEMKSSTVDIVMNGVRMQVEPINAQQAKIVRLISCNPQDFLNPQYAPGRMIEFQPMFRESGE</sequence>
<dbReference type="OrthoDB" id="1683573at2"/>
<reference evidence="1 2" key="1">
    <citation type="submission" date="2014-06" db="EMBL/GenBank/DDBJ databases">
        <title>Draft genome sequence of Paenibacillus sp. MSt1.</title>
        <authorList>
            <person name="Aw Y.K."/>
            <person name="Ong K.S."/>
            <person name="Gan H.M."/>
            <person name="Lee S.M."/>
        </authorList>
    </citation>
    <scope>NUCLEOTIDE SEQUENCE [LARGE SCALE GENOMIC DNA]</scope>
    <source>
        <strain evidence="1 2">MSt1</strain>
    </source>
</reference>
<comment type="caution">
    <text evidence="1">The sequence shown here is derived from an EMBL/GenBank/DDBJ whole genome shotgun (WGS) entry which is preliminary data.</text>
</comment>
<dbReference type="Proteomes" id="UP000028123">
    <property type="component" value="Unassembled WGS sequence"/>
</dbReference>
<dbReference type="RefSeq" id="WP_036676306.1">
    <property type="nucleotide sequence ID" value="NZ_FYEP01000016.1"/>
</dbReference>
<keyword evidence="2" id="KW-1185">Reference proteome</keyword>
<organism evidence="1 2">
    <name type="scientific">Paenibacillus tyrfis</name>
    <dbReference type="NCBI Taxonomy" id="1501230"/>
    <lineage>
        <taxon>Bacteria</taxon>
        <taxon>Bacillati</taxon>
        <taxon>Bacillota</taxon>
        <taxon>Bacilli</taxon>
        <taxon>Bacillales</taxon>
        <taxon>Paenibacillaceae</taxon>
        <taxon>Paenibacillus</taxon>
    </lineage>
</organism>
<dbReference type="AlphaFoldDB" id="A0A081P9W5"/>